<evidence type="ECO:0000256" key="5">
    <source>
        <dbReference type="ARBA" id="ARBA00038359"/>
    </source>
</evidence>
<feature type="compositionally biased region" description="Basic and acidic residues" evidence="6">
    <location>
        <begin position="395"/>
        <end position="409"/>
    </location>
</feature>
<keyword evidence="4 7" id="KW-0472">Membrane</keyword>
<comment type="subcellular location">
    <subcellularLocation>
        <location evidence="1">Membrane</location>
        <topology evidence="1">Multi-pass membrane protein</topology>
    </subcellularLocation>
</comment>
<feature type="region of interest" description="Disordered" evidence="6">
    <location>
        <begin position="314"/>
        <end position="336"/>
    </location>
</feature>
<keyword evidence="3 7" id="KW-1133">Transmembrane helix</keyword>
<feature type="transmembrane region" description="Helical" evidence="7">
    <location>
        <begin position="129"/>
        <end position="147"/>
    </location>
</feature>
<comment type="caution">
    <text evidence="9">The sequence shown here is derived from an EMBL/GenBank/DDBJ whole genome shotgun (WGS) entry which is preliminary data.</text>
</comment>
<evidence type="ECO:0000256" key="1">
    <source>
        <dbReference type="ARBA" id="ARBA00004141"/>
    </source>
</evidence>
<dbReference type="EMBL" id="JAGTJR010000006">
    <property type="protein sequence ID" value="KAH7058631.1"/>
    <property type="molecule type" value="Genomic_DNA"/>
</dbReference>
<evidence type="ECO:0000313" key="9">
    <source>
        <dbReference type="EMBL" id="KAH7058631.1"/>
    </source>
</evidence>
<evidence type="ECO:0000256" key="4">
    <source>
        <dbReference type="ARBA" id="ARBA00023136"/>
    </source>
</evidence>
<feature type="domain" description="Rhodopsin" evidence="8">
    <location>
        <begin position="55"/>
        <end position="297"/>
    </location>
</feature>
<dbReference type="Pfam" id="PF20684">
    <property type="entry name" value="Fung_rhodopsin"/>
    <property type="match status" value="1"/>
</dbReference>
<protein>
    <recommendedName>
        <fullName evidence="8">Rhodopsin domain-containing protein</fullName>
    </recommendedName>
</protein>
<accession>A0ABQ8GJR7</accession>
<feature type="transmembrane region" description="Helical" evidence="7">
    <location>
        <begin position="206"/>
        <end position="228"/>
    </location>
</feature>
<keyword evidence="2 7" id="KW-0812">Transmembrane</keyword>
<evidence type="ECO:0000256" key="2">
    <source>
        <dbReference type="ARBA" id="ARBA00022692"/>
    </source>
</evidence>
<comment type="similarity">
    <text evidence="5">Belongs to the SAT4 family.</text>
</comment>
<evidence type="ECO:0000259" key="8">
    <source>
        <dbReference type="Pfam" id="PF20684"/>
    </source>
</evidence>
<organism evidence="9 10">
    <name type="scientific">Macrophomina phaseolina</name>
    <dbReference type="NCBI Taxonomy" id="35725"/>
    <lineage>
        <taxon>Eukaryota</taxon>
        <taxon>Fungi</taxon>
        <taxon>Dikarya</taxon>
        <taxon>Ascomycota</taxon>
        <taxon>Pezizomycotina</taxon>
        <taxon>Dothideomycetes</taxon>
        <taxon>Dothideomycetes incertae sedis</taxon>
        <taxon>Botryosphaeriales</taxon>
        <taxon>Botryosphaeriaceae</taxon>
        <taxon>Macrophomina</taxon>
    </lineage>
</organism>
<proteinExistence type="inferred from homology"/>
<feature type="transmembrane region" description="Helical" evidence="7">
    <location>
        <begin position="159"/>
        <end position="186"/>
    </location>
</feature>
<reference evidence="9 10" key="1">
    <citation type="journal article" date="2021" name="Nat. Commun.">
        <title>Genetic determinants of endophytism in the Arabidopsis root mycobiome.</title>
        <authorList>
            <person name="Mesny F."/>
            <person name="Miyauchi S."/>
            <person name="Thiergart T."/>
            <person name="Pickel B."/>
            <person name="Atanasova L."/>
            <person name="Karlsson M."/>
            <person name="Huettel B."/>
            <person name="Barry K.W."/>
            <person name="Haridas S."/>
            <person name="Chen C."/>
            <person name="Bauer D."/>
            <person name="Andreopoulos W."/>
            <person name="Pangilinan J."/>
            <person name="LaButti K."/>
            <person name="Riley R."/>
            <person name="Lipzen A."/>
            <person name="Clum A."/>
            <person name="Drula E."/>
            <person name="Henrissat B."/>
            <person name="Kohler A."/>
            <person name="Grigoriev I.V."/>
            <person name="Martin F.M."/>
            <person name="Hacquard S."/>
        </authorList>
    </citation>
    <scope>NUCLEOTIDE SEQUENCE [LARGE SCALE GENOMIC DNA]</scope>
    <source>
        <strain evidence="9 10">MPI-SDFR-AT-0080</strain>
    </source>
</reference>
<feature type="transmembrane region" description="Helical" evidence="7">
    <location>
        <begin position="43"/>
        <end position="62"/>
    </location>
</feature>
<feature type="compositionally biased region" description="Polar residues" evidence="6">
    <location>
        <begin position="411"/>
        <end position="420"/>
    </location>
</feature>
<dbReference type="Proteomes" id="UP000774617">
    <property type="component" value="Unassembled WGS sequence"/>
</dbReference>
<evidence type="ECO:0000256" key="7">
    <source>
        <dbReference type="SAM" id="Phobius"/>
    </source>
</evidence>
<evidence type="ECO:0000256" key="3">
    <source>
        <dbReference type="ARBA" id="ARBA00022989"/>
    </source>
</evidence>
<gene>
    <name evidence="9" type="ORF">B0J12DRAFT_368772</name>
</gene>
<dbReference type="PANTHER" id="PTHR33048:SF2">
    <property type="entry name" value="SRPK"/>
    <property type="match status" value="1"/>
</dbReference>
<evidence type="ECO:0000313" key="10">
    <source>
        <dbReference type="Proteomes" id="UP000774617"/>
    </source>
</evidence>
<evidence type="ECO:0000256" key="6">
    <source>
        <dbReference type="SAM" id="MobiDB-lite"/>
    </source>
</evidence>
<sequence length="420" mass="46568">MKYVCKLSGSSPSCLYNSSHSPLYLHSTMAPVHDNPEFLPEVWTLYGIGVVVFALRFFVRIRTVGLSGFCGDDYFAILSVFFLTIDGVVVDRAFLHGTAVEFTKEQLDAMTQAEIDSIGIGSKFEFMGWFSYPGLIWSMKAMMLFFYGRLTFRLWQQRLVRWLSLIIFASYIAMLSTIVLSCRPFTHNWQVRPQPSLECTFHPQNVAVVSILNIATDVALLSVPIPLLWTAHAQLKKKMVMGCFLLGGVLVIVAAIVRVIVTLGSNPSTVTINLWGIRETVIAVLAVNAPMLRPLFTQRFWSLTSEPTELISCGATNSSNSSQGRPTTLHKTYTSQTTGGVGKLPVIVERVSKEMDSLVISPNGCTEDVGLDELSNKKNKDTCGGVVVEVEVQVESERRNDRDSGRDAKMGNSTWAKGWI</sequence>
<keyword evidence="10" id="KW-1185">Reference proteome</keyword>
<feature type="transmembrane region" description="Helical" evidence="7">
    <location>
        <begin position="240"/>
        <end position="260"/>
    </location>
</feature>
<feature type="region of interest" description="Disordered" evidence="6">
    <location>
        <begin position="395"/>
        <end position="420"/>
    </location>
</feature>
<dbReference type="PANTHER" id="PTHR33048">
    <property type="entry name" value="PTH11-LIKE INTEGRAL MEMBRANE PROTEIN (AFU_ORTHOLOGUE AFUA_5G11245)"/>
    <property type="match status" value="1"/>
</dbReference>
<name>A0ABQ8GJR7_9PEZI</name>
<dbReference type="InterPro" id="IPR052337">
    <property type="entry name" value="SAT4-like"/>
</dbReference>
<feature type="transmembrane region" description="Helical" evidence="7">
    <location>
        <begin position="74"/>
        <end position="95"/>
    </location>
</feature>
<dbReference type="InterPro" id="IPR049326">
    <property type="entry name" value="Rhodopsin_dom_fungi"/>
</dbReference>